<evidence type="ECO:0000313" key="3">
    <source>
        <dbReference type="Proteomes" id="UP000318878"/>
    </source>
</evidence>
<keyword evidence="2" id="KW-0808">Transferase</keyword>
<reference evidence="2 3" key="1">
    <citation type="submission" date="2019-02" db="EMBL/GenBank/DDBJ databases">
        <title>Deep-cultivation of Planctomycetes and their phenomic and genomic characterization uncovers novel biology.</title>
        <authorList>
            <person name="Wiegand S."/>
            <person name="Jogler M."/>
            <person name="Boedeker C."/>
            <person name="Pinto D."/>
            <person name="Vollmers J."/>
            <person name="Rivas-Marin E."/>
            <person name="Kohn T."/>
            <person name="Peeters S.H."/>
            <person name="Heuer A."/>
            <person name="Rast P."/>
            <person name="Oberbeckmann S."/>
            <person name="Bunk B."/>
            <person name="Jeske O."/>
            <person name="Meyerdierks A."/>
            <person name="Storesund J.E."/>
            <person name="Kallscheuer N."/>
            <person name="Luecker S."/>
            <person name="Lage O.M."/>
            <person name="Pohl T."/>
            <person name="Merkel B.J."/>
            <person name="Hornburger P."/>
            <person name="Mueller R.-W."/>
            <person name="Bruemmer F."/>
            <person name="Labrenz M."/>
            <person name="Spormann A.M."/>
            <person name="Op Den Camp H."/>
            <person name="Overmann J."/>
            <person name="Amann R."/>
            <person name="Jetten M.S.M."/>
            <person name="Mascher T."/>
            <person name="Medema M.H."/>
            <person name="Devos D.P."/>
            <person name="Kaster A.-K."/>
            <person name="Ovreas L."/>
            <person name="Rohde M."/>
            <person name="Galperin M.Y."/>
            <person name="Jogler C."/>
        </authorList>
    </citation>
    <scope>NUCLEOTIDE SEQUENCE [LARGE SCALE GENOMIC DNA]</scope>
    <source>
        <strain evidence="2 3">Enr8</strain>
    </source>
</reference>
<dbReference type="Pfam" id="PF00583">
    <property type="entry name" value="Acetyltransf_1"/>
    <property type="match status" value="1"/>
</dbReference>
<protein>
    <submittedName>
        <fullName evidence="2">Putative acetyltransferase</fullName>
    </submittedName>
</protein>
<dbReference type="GO" id="GO:0016747">
    <property type="term" value="F:acyltransferase activity, transferring groups other than amino-acyl groups"/>
    <property type="evidence" value="ECO:0007669"/>
    <property type="project" value="InterPro"/>
</dbReference>
<dbReference type="SUPFAM" id="SSF55729">
    <property type="entry name" value="Acyl-CoA N-acyltransferases (Nat)"/>
    <property type="match status" value="1"/>
</dbReference>
<dbReference type="AlphaFoldDB" id="A0A5C5UZD0"/>
<dbReference type="PROSITE" id="PS51186">
    <property type="entry name" value="GNAT"/>
    <property type="match status" value="1"/>
</dbReference>
<accession>A0A5C5UZD0</accession>
<sequence>MLASSGPAPFAGEVVHVDLHNDEHAAQLMRLLGTYALDPMGGGKPLLPVVHEHLIERLKNFPTFVGLLAVEDGEYVGLANGFYNFSTFSAQPVINVHDLAVDPNNRGRGVGKALLDEMARYATEQGCSYLTLEVRFDNPARRLYQRCGFVGGHPDSDEMSFWKKRLAAC</sequence>
<proteinExistence type="predicted"/>
<evidence type="ECO:0000313" key="2">
    <source>
        <dbReference type="EMBL" id="TWT31571.1"/>
    </source>
</evidence>
<dbReference type="PANTHER" id="PTHR43072">
    <property type="entry name" value="N-ACETYLTRANSFERASE"/>
    <property type="match status" value="1"/>
</dbReference>
<keyword evidence="3" id="KW-1185">Reference proteome</keyword>
<dbReference type="OrthoDB" id="9792929at2"/>
<comment type="caution">
    <text evidence="2">The sequence shown here is derived from an EMBL/GenBank/DDBJ whole genome shotgun (WGS) entry which is preliminary data.</text>
</comment>
<dbReference type="EMBL" id="SJPF01000004">
    <property type="protein sequence ID" value="TWT31571.1"/>
    <property type="molecule type" value="Genomic_DNA"/>
</dbReference>
<name>A0A5C5UZD0_9BACT</name>
<dbReference type="PANTHER" id="PTHR43072:SF60">
    <property type="entry name" value="L-2,4-DIAMINOBUTYRIC ACID ACETYLTRANSFERASE"/>
    <property type="match status" value="1"/>
</dbReference>
<dbReference type="InterPro" id="IPR016181">
    <property type="entry name" value="Acyl_CoA_acyltransferase"/>
</dbReference>
<dbReference type="RefSeq" id="WP_146433777.1">
    <property type="nucleotide sequence ID" value="NZ_SJPF01000004.1"/>
</dbReference>
<organism evidence="2 3">
    <name type="scientific">Blastopirellula retiformator</name>
    <dbReference type="NCBI Taxonomy" id="2527970"/>
    <lineage>
        <taxon>Bacteria</taxon>
        <taxon>Pseudomonadati</taxon>
        <taxon>Planctomycetota</taxon>
        <taxon>Planctomycetia</taxon>
        <taxon>Pirellulales</taxon>
        <taxon>Pirellulaceae</taxon>
        <taxon>Blastopirellula</taxon>
    </lineage>
</organism>
<dbReference type="Proteomes" id="UP000318878">
    <property type="component" value="Unassembled WGS sequence"/>
</dbReference>
<dbReference type="Gene3D" id="3.40.630.30">
    <property type="match status" value="1"/>
</dbReference>
<evidence type="ECO:0000259" key="1">
    <source>
        <dbReference type="PROSITE" id="PS51186"/>
    </source>
</evidence>
<feature type="domain" description="N-acetyltransferase" evidence="1">
    <location>
        <begin position="15"/>
        <end position="168"/>
    </location>
</feature>
<dbReference type="InterPro" id="IPR000182">
    <property type="entry name" value="GNAT_dom"/>
</dbReference>
<dbReference type="CDD" id="cd04301">
    <property type="entry name" value="NAT_SF"/>
    <property type="match status" value="1"/>
</dbReference>
<gene>
    <name evidence="2" type="ORF">Enr8_34930</name>
</gene>